<dbReference type="Proteomes" id="UP000790347">
    <property type="component" value="Unassembled WGS sequence"/>
</dbReference>
<reference evidence="2" key="2">
    <citation type="journal article" date="2022" name="Res Sq">
        <title>Comparative Genomics Reveals Insights into the Divergent Evolution of Astigmatic Mites and Household Pest Adaptations.</title>
        <authorList>
            <person name="Xiong Q."/>
            <person name="Wan A.T.-Y."/>
            <person name="Liu X.-Y."/>
            <person name="Fung C.S.-H."/>
            <person name="Xiao X."/>
            <person name="Malainual N."/>
            <person name="Hou J."/>
            <person name="Wang L."/>
            <person name="Wang M."/>
            <person name="Yang K."/>
            <person name="Cui Y."/>
            <person name="Leung E."/>
            <person name="Nong W."/>
            <person name="Shin S.-K."/>
            <person name="Au S."/>
            <person name="Jeong K.Y."/>
            <person name="Chew F.T."/>
            <person name="Hui J."/>
            <person name="Leung T.F."/>
            <person name="Tungtrongchitr A."/>
            <person name="Zhong N."/>
            <person name="Liu Z."/>
            <person name="Tsui S."/>
        </authorList>
    </citation>
    <scope>NUCLEOTIDE SEQUENCE</scope>
    <source>
        <strain evidence="2">Derf</strain>
        <tissue evidence="2">Whole organism</tissue>
    </source>
</reference>
<accession>A0A922I9D4</accession>
<organism evidence="2 3">
    <name type="scientific">Dermatophagoides farinae</name>
    <name type="common">American house dust mite</name>
    <dbReference type="NCBI Taxonomy" id="6954"/>
    <lineage>
        <taxon>Eukaryota</taxon>
        <taxon>Metazoa</taxon>
        <taxon>Ecdysozoa</taxon>
        <taxon>Arthropoda</taxon>
        <taxon>Chelicerata</taxon>
        <taxon>Arachnida</taxon>
        <taxon>Acari</taxon>
        <taxon>Acariformes</taxon>
        <taxon>Sarcoptiformes</taxon>
        <taxon>Astigmata</taxon>
        <taxon>Psoroptidia</taxon>
        <taxon>Analgoidea</taxon>
        <taxon>Pyroglyphidae</taxon>
        <taxon>Dermatophagoidinae</taxon>
        <taxon>Dermatophagoides</taxon>
    </lineage>
</organism>
<dbReference type="AlphaFoldDB" id="A0A922I9D4"/>
<reference evidence="2" key="1">
    <citation type="submission" date="2013-05" db="EMBL/GenBank/DDBJ databases">
        <authorList>
            <person name="Yim A.K.Y."/>
            <person name="Chan T.F."/>
            <person name="Ji K.M."/>
            <person name="Liu X.Y."/>
            <person name="Zhou J.W."/>
            <person name="Li R.Q."/>
            <person name="Yang K.Y."/>
            <person name="Li J."/>
            <person name="Li M."/>
            <person name="Law P.T.W."/>
            <person name="Wu Y.L."/>
            <person name="Cai Z.L."/>
            <person name="Qin H."/>
            <person name="Bao Y."/>
            <person name="Leung R.K.K."/>
            <person name="Ng P.K.S."/>
            <person name="Zou J."/>
            <person name="Zhong X.J."/>
            <person name="Ran P.X."/>
            <person name="Zhong N.S."/>
            <person name="Liu Z.G."/>
            <person name="Tsui S.K.W."/>
        </authorList>
    </citation>
    <scope>NUCLEOTIDE SEQUENCE</scope>
    <source>
        <strain evidence="2">Derf</strain>
        <tissue evidence="2">Whole organism</tissue>
    </source>
</reference>
<name>A0A922I9D4_DERFA</name>
<keyword evidence="1" id="KW-1133">Transmembrane helix</keyword>
<gene>
    <name evidence="2" type="ORF">DERF_000145</name>
</gene>
<evidence type="ECO:0000256" key="1">
    <source>
        <dbReference type="SAM" id="Phobius"/>
    </source>
</evidence>
<keyword evidence="1" id="KW-0812">Transmembrane</keyword>
<evidence type="ECO:0000313" key="2">
    <source>
        <dbReference type="EMBL" id="KAH9526026.1"/>
    </source>
</evidence>
<evidence type="ECO:0000313" key="3">
    <source>
        <dbReference type="Proteomes" id="UP000790347"/>
    </source>
</evidence>
<feature type="non-terminal residue" evidence="2">
    <location>
        <position position="1"/>
    </location>
</feature>
<protein>
    <submittedName>
        <fullName evidence="2">Uncharacterized protein</fullName>
    </submittedName>
</protein>
<sequence length="81" mass="10098">LPIQFKDWIYAQGNNRWDEPESELEFYYQYNLFCKRMCIDTNEKIIFSTLFTYCLFCIIHDIELKNHHSLMLIDFFTYFFQ</sequence>
<feature type="transmembrane region" description="Helical" evidence="1">
    <location>
        <begin position="45"/>
        <end position="62"/>
    </location>
</feature>
<dbReference type="EMBL" id="ASGP02000001">
    <property type="protein sequence ID" value="KAH9526026.1"/>
    <property type="molecule type" value="Genomic_DNA"/>
</dbReference>
<keyword evidence="3" id="KW-1185">Reference proteome</keyword>
<feature type="non-terminal residue" evidence="2">
    <location>
        <position position="81"/>
    </location>
</feature>
<comment type="caution">
    <text evidence="2">The sequence shown here is derived from an EMBL/GenBank/DDBJ whole genome shotgun (WGS) entry which is preliminary data.</text>
</comment>
<keyword evidence="1" id="KW-0472">Membrane</keyword>
<proteinExistence type="predicted"/>